<feature type="transmembrane region" description="Helical" evidence="6">
    <location>
        <begin position="12"/>
        <end position="33"/>
    </location>
</feature>
<evidence type="ECO:0000313" key="8">
    <source>
        <dbReference type="EMBL" id="KKR06319.1"/>
    </source>
</evidence>
<dbReference type="SMART" id="SM00228">
    <property type="entry name" value="PDZ"/>
    <property type="match status" value="1"/>
</dbReference>
<dbReference type="NCBIfam" id="TIGR00225">
    <property type="entry name" value="prc"/>
    <property type="match status" value="1"/>
</dbReference>
<evidence type="ECO:0000256" key="4">
    <source>
        <dbReference type="ARBA" id="ARBA00022825"/>
    </source>
</evidence>
<dbReference type="SUPFAM" id="SSF52096">
    <property type="entry name" value="ClpP/crotonase"/>
    <property type="match status" value="1"/>
</dbReference>
<accession>A0A0G0MQK9</accession>
<evidence type="ECO:0000256" key="3">
    <source>
        <dbReference type="ARBA" id="ARBA00022801"/>
    </source>
</evidence>
<dbReference type="SMART" id="SM00245">
    <property type="entry name" value="TSPc"/>
    <property type="match status" value="1"/>
</dbReference>
<dbReference type="SUPFAM" id="SSF50156">
    <property type="entry name" value="PDZ domain-like"/>
    <property type="match status" value="1"/>
</dbReference>
<name>A0A0G0MQK9_9BACT</name>
<dbReference type="GO" id="GO:0008236">
    <property type="term" value="F:serine-type peptidase activity"/>
    <property type="evidence" value="ECO:0007669"/>
    <property type="project" value="UniProtKB-KW"/>
</dbReference>
<keyword evidence="6" id="KW-0472">Membrane</keyword>
<keyword evidence="4 5" id="KW-0720">Serine protease</keyword>
<dbReference type="EMBL" id="LBWK01000001">
    <property type="protein sequence ID" value="KKR06319.1"/>
    <property type="molecule type" value="Genomic_DNA"/>
</dbReference>
<dbReference type="CDD" id="cd07560">
    <property type="entry name" value="Peptidase_S41_CPP"/>
    <property type="match status" value="1"/>
</dbReference>
<dbReference type="GO" id="GO:0004175">
    <property type="term" value="F:endopeptidase activity"/>
    <property type="evidence" value="ECO:0007669"/>
    <property type="project" value="TreeGrafter"/>
</dbReference>
<evidence type="ECO:0000256" key="6">
    <source>
        <dbReference type="SAM" id="Phobius"/>
    </source>
</evidence>
<dbReference type="Gene3D" id="2.30.42.10">
    <property type="match status" value="1"/>
</dbReference>
<dbReference type="STRING" id="1619100.UT34_C0001G0359"/>
<organism evidence="8 9">
    <name type="scientific">candidate division WS6 bacterium GW2011_GWF2_39_15</name>
    <dbReference type="NCBI Taxonomy" id="1619100"/>
    <lineage>
        <taxon>Bacteria</taxon>
        <taxon>Candidatus Dojkabacteria</taxon>
    </lineage>
</organism>
<keyword evidence="2 5" id="KW-0645">Protease</keyword>
<dbReference type="Pfam" id="PF13180">
    <property type="entry name" value="PDZ_2"/>
    <property type="match status" value="1"/>
</dbReference>
<dbReference type="InterPro" id="IPR004447">
    <property type="entry name" value="Peptidase_S41A"/>
</dbReference>
<dbReference type="PROSITE" id="PS50106">
    <property type="entry name" value="PDZ"/>
    <property type="match status" value="1"/>
</dbReference>
<gene>
    <name evidence="8" type="ORF">UT34_C0001G0359</name>
</gene>
<dbReference type="Gene3D" id="3.30.750.44">
    <property type="match status" value="1"/>
</dbReference>
<dbReference type="GO" id="GO:0006508">
    <property type="term" value="P:proteolysis"/>
    <property type="evidence" value="ECO:0007669"/>
    <property type="project" value="UniProtKB-KW"/>
</dbReference>
<keyword evidence="6" id="KW-1133">Transmembrane helix</keyword>
<dbReference type="Pfam" id="PF03572">
    <property type="entry name" value="Peptidase_S41"/>
    <property type="match status" value="1"/>
</dbReference>
<keyword evidence="6" id="KW-0812">Transmembrane</keyword>
<dbReference type="PANTHER" id="PTHR32060">
    <property type="entry name" value="TAIL-SPECIFIC PROTEASE"/>
    <property type="match status" value="1"/>
</dbReference>
<comment type="similarity">
    <text evidence="1 5">Belongs to the peptidase S41A family.</text>
</comment>
<dbReference type="Proteomes" id="UP000034799">
    <property type="component" value="Unassembled WGS sequence"/>
</dbReference>
<evidence type="ECO:0000259" key="7">
    <source>
        <dbReference type="PROSITE" id="PS50106"/>
    </source>
</evidence>
<dbReference type="GO" id="GO:0007165">
    <property type="term" value="P:signal transduction"/>
    <property type="evidence" value="ECO:0007669"/>
    <property type="project" value="TreeGrafter"/>
</dbReference>
<sequence>MNSRESKGFVRQIGVIALVICTLSIGFVSGRLYDGKGLGGSGSNDVIITGDKDKNIPKIDFDLFWNIWDTVADNYVNEENVDVKKMFYGSIKGLVSSLDDPATIFLDPEETESFNSSNEGKMFEGIGAELGYENGQIIVISPISGSPAEKAGIKARDTILKIDGKDIAPSENVFDVVQKIRGKSGSKVVLTVLHKGDLKAQEIEIIRGEITVPSIEIKSSDDSRVRVLKISRFTDSSLSEWEDNWDKAVDSLVKNKTKGIVLDLRGNPGGYFDAAVYAAEDFLPKGTVISKQEDRLGKVKEFKVSRKGRLLNVPVTVLVNAGSASASEILTGALQKNDRAKVIGEKTYGKGTAQSVLPFTDGSSLHLTTLKWLLPDGKWLNRDNPITPNTVVELTDEDFKNGIDPQLEKAVKTVLDEIR</sequence>
<protein>
    <submittedName>
        <fullName evidence="8">Carboxyl-terminal protease</fullName>
    </submittedName>
</protein>
<evidence type="ECO:0000313" key="9">
    <source>
        <dbReference type="Proteomes" id="UP000034799"/>
    </source>
</evidence>
<evidence type="ECO:0000256" key="5">
    <source>
        <dbReference type="RuleBase" id="RU004404"/>
    </source>
</evidence>
<reference evidence="8 9" key="1">
    <citation type="journal article" date="2015" name="Nature">
        <title>rRNA introns, odd ribosomes, and small enigmatic genomes across a large radiation of phyla.</title>
        <authorList>
            <person name="Brown C.T."/>
            <person name="Hug L.A."/>
            <person name="Thomas B.C."/>
            <person name="Sharon I."/>
            <person name="Castelle C.J."/>
            <person name="Singh A."/>
            <person name="Wilkins M.J."/>
            <person name="Williams K.H."/>
            <person name="Banfield J.F."/>
        </authorList>
    </citation>
    <scope>NUCLEOTIDE SEQUENCE [LARGE SCALE GENOMIC DNA]</scope>
</reference>
<comment type="caution">
    <text evidence="8">The sequence shown here is derived from an EMBL/GenBank/DDBJ whole genome shotgun (WGS) entry which is preliminary data.</text>
</comment>
<feature type="domain" description="PDZ" evidence="7">
    <location>
        <begin position="111"/>
        <end position="196"/>
    </location>
</feature>
<evidence type="ECO:0000256" key="2">
    <source>
        <dbReference type="ARBA" id="ARBA00022670"/>
    </source>
</evidence>
<dbReference type="CDD" id="cd06782">
    <property type="entry name" value="cpPDZ_CPP-like"/>
    <property type="match status" value="1"/>
</dbReference>
<dbReference type="AlphaFoldDB" id="A0A0G0MQK9"/>
<dbReference type="PANTHER" id="PTHR32060:SF30">
    <property type="entry name" value="CARBOXY-TERMINAL PROCESSING PROTEASE CTPA"/>
    <property type="match status" value="1"/>
</dbReference>
<dbReference type="InterPro" id="IPR029045">
    <property type="entry name" value="ClpP/crotonase-like_dom_sf"/>
</dbReference>
<dbReference type="InterPro" id="IPR001478">
    <property type="entry name" value="PDZ"/>
</dbReference>
<dbReference type="FunFam" id="2.30.42.10:FF:000063">
    <property type="entry name" value="Peptidase, S41 family"/>
    <property type="match status" value="1"/>
</dbReference>
<dbReference type="InterPro" id="IPR036034">
    <property type="entry name" value="PDZ_sf"/>
</dbReference>
<keyword evidence="3 5" id="KW-0378">Hydrolase</keyword>
<dbReference type="Gene3D" id="3.90.226.10">
    <property type="entry name" value="2-enoyl-CoA Hydratase, Chain A, domain 1"/>
    <property type="match status" value="1"/>
</dbReference>
<evidence type="ECO:0000256" key="1">
    <source>
        <dbReference type="ARBA" id="ARBA00009179"/>
    </source>
</evidence>
<proteinExistence type="inferred from homology"/>
<dbReference type="GO" id="GO:0030288">
    <property type="term" value="C:outer membrane-bounded periplasmic space"/>
    <property type="evidence" value="ECO:0007669"/>
    <property type="project" value="TreeGrafter"/>
</dbReference>
<dbReference type="InterPro" id="IPR005151">
    <property type="entry name" value="Tail-specific_protease"/>
</dbReference>